<dbReference type="Gene3D" id="3.40.50.80">
    <property type="entry name" value="Nucleotide-binding domain of ferredoxin-NADP reductase (FNR) module"/>
    <property type="match status" value="1"/>
</dbReference>
<dbReference type="Pfam" id="PF08021">
    <property type="entry name" value="FAD_binding_9"/>
    <property type="match status" value="1"/>
</dbReference>
<comment type="similarity">
    <text evidence="1">Belongs to the SIP oxidoreductase family.</text>
</comment>
<evidence type="ECO:0000256" key="1">
    <source>
        <dbReference type="ARBA" id="ARBA00035644"/>
    </source>
</evidence>
<evidence type="ECO:0000259" key="2">
    <source>
        <dbReference type="PROSITE" id="PS51384"/>
    </source>
</evidence>
<comment type="caution">
    <text evidence="3">The sequence shown here is derived from an EMBL/GenBank/DDBJ whole genome shotgun (WGS) entry which is preliminary data.</text>
</comment>
<dbReference type="PANTHER" id="PTHR30157">
    <property type="entry name" value="FERRIC REDUCTASE, NADPH-DEPENDENT"/>
    <property type="match status" value="1"/>
</dbReference>
<accession>A0A7Z8YQ02</accession>
<dbReference type="InterPro" id="IPR039374">
    <property type="entry name" value="SIP_fam"/>
</dbReference>
<dbReference type="InterPro" id="IPR013113">
    <property type="entry name" value="SIP_FAD-bd"/>
</dbReference>
<dbReference type="InterPro" id="IPR039261">
    <property type="entry name" value="FNR_nucleotide-bd"/>
</dbReference>
<dbReference type="EMBL" id="UYIV01000001">
    <property type="protein sequence ID" value="VDH04966.1"/>
    <property type="molecule type" value="Genomic_DNA"/>
</dbReference>
<dbReference type="AlphaFoldDB" id="A0A7Z8YQ02"/>
<feature type="domain" description="FAD-binding FR-type" evidence="2">
    <location>
        <begin position="18"/>
        <end position="118"/>
    </location>
</feature>
<name>A0A7Z8YQ02_9FLAO</name>
<dbReference type="SUPFAM" id="SSF63380">
    <property type="entry name" value="Riboflavin synthase domain-like"/>
    <property type="match status" value="1"/>
</dbReference>
<organism evidence="3 4">
    <name type="scientific">Bergeyella zoohelcum</name>
    <dbReference type="NCBI Taxonomy" id="1015"/>
    <lineage>
        <taxon>Bacteria</taxon>
        <taxon>Pseudomonadati</taxon>
        <taxon>Bacteroidota</taxon>
        <taxon>Flavobacteriia</taxon>
        <taxon>Flavobacteriales</taxon>
        <taxon>Weeksellaceae</taxon>
        <taxon>Bergeyella</taxon>
    </lineage>
</organism>
<dbReference type="InterPro" id="IPR017927">
    <property type="entry name" value="FAD-bd_FR_type"/>
</dbReference>
<dbReference type="Gene3D" id="2.40.30.10">
    <property type="entry name" value="Translation factors"/>
    <property type="match status" value="1"/>
</dbReference>
<dbReference type="Proteomes" id="UP000270205">
    <property type="component" value="Unassembled WGS sequence"/>
</dbReference>
<reference evidence="3 4" key="1">
    <citation type="submission" date="2018-11" db="EMBL/GenBank/DDBJ databases">
        <authorList>
            <consortium name="Pathogen Informatics"/>
        </authorList>
    </citation>
    <scope>NUCLEOTIDE SEQUENCE [LARGE SCALE GENOMIC DNA]</scope>
    <source>
        <strain evidence="3 4">NCTC12929</strain>
    </source>
</reference>
<gene>
    <name evidence="3" type="primary">viuB</name>
    <name evidence="3" type="ORF">NCTC12929_01698</name>
</gene>
<proteinExistence type="inferred from homology"/>
<evidence type="ECO:0000313" key="3">
    <source>
        <dbReference type="EMBL" id="VDH04966.1"/>
    </source>
</evidence>
<sequence>MPSVPKWMANAMEALFSGSYLPVTVSKIQMLTPHFKQICFEGNLQKTKKQFIPGNIIEFRVNDTQFRHYTPSYFNHDKGICEIIFYLHQQGEGSQWATKLQTGDELKLIGPGGKISYDPQADLHFVFGDETAIGLMNCLAKTVQENKKNYYCLAELDAKNKEIIPRIDFELNVCEKSHPKKANPAIVKINELLKNYKSQKEKIAFYLVGNAKSIVNVRKNLIEQNINHKKQIQTEPYWVEGKKGL</sequence>
<dbReference type="GO" id="GO:0016491">
    <property type="term" value="F:oxidoreductase activity"/>
    <property type="evidence" value="ECO:0007669"/>
    <property type="project" value="InterPro"/>
</dbReference>
<dbReference type="InterPro" id="IPR017938">
    <property type="entry name" value="Riboflavin_synthase-like_b-brl"/>
</dbReference>
<dbReference type="InterPro" id="IPR007037">
    <property type="entry name" value="SIP_rossman_dom"/>
</dbReference>
<dbReference type="Pfam" id="PF04954">
    <property type="entry name" value="SIP"/>
    <property type="match status" value="1"/>
</dbReference>
<protein>
    <submittedName>
        <fullName evidence="3">Vibriobactin utilization protein ViuB</fullName>
    </submittedName>
</protein>
<dbReference type="RefSeq" id="WP_125151485.1">
    <property type="nucleotide sequence ID" value="NZ_UYIV01000001.1"/>
</dbReference>
<evidence type="ECO:0000313" key="4">
    <source>
        <dbReference type="Proteomes" id="UP000270205"/>
    </source>
</evidence>
<dbReference type="PROSITE" id="PS51384">
    <property type="entry name" value="FAD_FR"/>
    <property type="match status" value="1"/>
</dbReference>
<dbReference type="PANTHER" id="PTHR30157:SF0">
    <property type="entry name" value="NADPH-DEPENDENT FERRIC-CHELATE REDUCTASE"/>
    <property type="match status" value="1"/>
</dbReference>